<dbReference type="HOGENOM" id="CLU_2589743_0_0_1"/>
<sequence length="80" mass="8780">MPQYFNLFEAHGILAAITLLFIVPFAVVFPRFYTRDTRSAVRSISGARYCQILTDLASTAVLRITASAGPVAIHPKVVDI</sequence>
<keyword evidence="1" id="KW-1133">Transmembrane helix</keyword>
<accession>U1GET8</accession>
<dbReference type="RefSeq" id="XP_007786593.1">
    <property type="nucleotide sequence ID" value="XM_007788403.1"/>
</dbReference>
<organism evidence="2 3">
    <name type="scientific">Endocarpon pusillum (strain Z07020 / HMAS-L-300199)</name>
    <name type="common">Lichen-forming fungus</name>
    <dbReference type="NCBI Taxonomy" id="1263415"/>
    <lineage>
        <taxon>Eukaryota</taxon>
        <taxon>Fungi</taxon>
        <taxon>Dikarya</taxon>
        <taxon>Ascomycota</taxon>
        <taxon>Pezizomycotina</taxon>
        <taxon>Eurotiomycetes</taxon>
        <taxon>Chaetothyriomycetidae</taxon>
        <taxon>Verrucariales</taxon>
        <taxon>Verrucariaceae</taxon>
        <taxon>Endocarpon</taxon>
    </lineage>
</organism>
<evidence type="ECO:0000313" key="3">
    <source>
        <dbReference type="Proteomes" id="UP000019373"/>
    </source>
</evidence>
<protein>
    <submittedName>
        <fullName evidence="2">Uncharacterized protein</fullName>
    </submittedName>
</protein>
<keyword evidence="3" id="KW-1185">Reference proteome</keyword>
<proteinExistence type="predicted"/>
<keyword evidence="1" id="KW-0812">Transmembrane</keyword>
<dbReference type="Proteomes" id="UP000019373">
    <property type="component" value="Unassembled WGS sequence"/>
</dbReference>
<evidence type="ECO:0000313" key="2">
    <source>
        <dbReference type="EMBL" id="ERF76127.1"/>
    </source>
</evidence>
<dbReference type="AlphaFoldDB" id="U1GET8"/>
<keyword evidence="1" id="KW-0472">Membrane</keyword>
<reference evidence="3" key="1">
    <citation type="journal article" date="2014" name="BMC Genomics">
        <title>Genome characteristics reveal the impact of lichenization on lichen-forming fungus Endocarpon pusillum Hedwig (Verrucariales, Ascomycota).</title>
        <authorList>
            <person name="Wang Y.-Y."/>
            <person name="Liu B."/>
            <person name="Zhang X.-Y."/>
            <person name="Zhou Q.-M."/>
            <person name="Zhang T."/>
            <person name="Li H."/>
            <person name="Yu Y.-F."/>
            <person name="Zhang X.-L."/>
            <person name="Hao X.-Y."/>
            <person name="Wang M."/>
            <person name="Wang L."/>
            <person name="Wei J.-C."/>
        </authorList>
    </citation>
    <scope>NUCLEOTIDE SEQUENCE [LARGE SCALE GENOMIC DNA]</scope>
    <source>
        <strain evidence="3">Z07020 / HMAS-L-300199</strain>
    </source>
</reference>
<name>U1GET8_ENDPU</name>
<feature type="transmembrane region" description="Helical" evidence="1">
    <location>
        <begin position="12"/>
        <end position="33"/>
    </location>
</feature>
<evidence type="ECO:0000256" key="1">
    <source>
        <dbReference type="SAM" id="Phobius"/>
    </source>
</evidence>
<gene>
    <name evidence="2" type="ORF">EPUS_01460</name>
</gene>
<dbReference type="EMBL" id="KE720780">
    <property type="protein sequence ID" value="ERF76127.1"/>
    <property type="molecule type" value="Genomic_DNA"/>
</dbReference>
<dbReference type="GeneID" id="19236517"/>